<dbReference type="HAMAP" id="MF_00662">
    <property type="entry name" value="PS_decarb_PSD_B_type1"/>
    <property type="match status" value="1"/>
</dbReference>
<comment type="pathway">
    <text evidence="2">Lipid metabolism.</text>
</comment>
<evidence type="ECO:0000256" key="5">
    <source>
        <dbReference type="ARBA" id="ARBA00022516"/>
    </source>
</evidence>
<dbReference type="InterPro" id="IPR003817">
    <property type="entry name" value="PS_Dcarbxylase"/>
</dbReference>
<keyword evidence="9" id="KW-0594">Phospholipid biosynthesis</keyword>
<dbReference type="GO" id="GO:0006646">
    <property type="term" value="P:phosphatidylethanolamine biosynthetic process"/>
    <property type="evidence" value="ECO:0007669"/>
    <property type="project" value="UniProtKB-UniPathway"/>
</dbReference>
<evidence type="ECO:0000313" key="15">
    <source>
        <dbReference type="EMBL" id="SUZ99848.1"/>
    </source>
</evidence>
<dbReference type="GO" id="GO:0004609">
    <property type="term" value="F:phosphatidylserine decarboxylase activity"/>
    <property type="evidence" value="ECO:0007669"/>
    <property type="project" value="UniProtKB-EC"/>
</dbReference>
<comment type="pathway">
    <text evidence="13">Phospholipid metabolism; phosphatidylethanolamine biosynthesis.</text>
</comment>
<dbReference type="PANTHER" id="PTHR10067:SF6">
    <property type="entry name" value="PHOSPHATIDYLSERINE DECARBOXYLASE PROENZYME, MITOCHONDRIAL"/>
    <property type="match status" value="1"/>
</dbReference>
<keyword evidence="11" id="KW-1208">Phospholipid metabolism</keyword>
<accession>A0A381S977</accession>
<evidence type="ECO:0000256" key="12">
    <source>
        <dbReference type="ARBA" id="ARBA00023317"/>
    </source>
</evidence>
<evidence type="ECO:0000256" key="8">
    <source>
        <dbReference type="ARBA" id="ARBA00023136"/>
    </source>
</evidence>
<dbReference type="InterPro" id="IPR033178">
    <property type="entry name" value="PSD_type1_pro"/>
</dbReference>
<keyword evidence="4" id="KW-1003">Cell membrane</keyword>
<evidence type="ECO:0000256" key="7">
    <source>
        <dbReference type="ARBA" id="ARBA00023098"/>
    </source>
</evidence>
<evidence type="ECO:0000256" key="10">
    <source>
        <dbReference type="ARBA" id="ARBA00023239"/>
    </source>
</evidence>
<dbReference type="PANTHER" id="PTHR10067">
    <property type="entry name" value="PHOSPHATIDYLSERINE DECARBOXYLASE"/>
    <property type="match status" value="1"/>
</dbReference>
<keyword evidence="7" id="KW-0443">Lipid metabolism</keyword>
<evidence type="ECO:0000256" key="11">
    <source>
        <dbReference type="ARBA" id="ARBA00023264"/>
    </source>
</evidence>
<dbReference type="PROSITE" id="PS50244">
    <property type="entry name" value="S5A_REDUCTASE"/>
    <property type="match status" value="1"/>
</dbReference>
<evidence type="ECO:0000256" key="1">
    <source>
        <dbReference type="ARBA" id="ARBA00001928"/>
    </source>
</evidence>
<protein>
    <recommendedName>
        <fullName evidence="3">phosphatidylserine decarboxylase</fullName>
        <ecNumber evidence="3">4.1.1.65</ecNumber>
    </recommendedName>
</protein>
<keyword evidence="10" id="KW-0456">Lyase</keyword>
<dbReference type="EC" id="4.1.1.65" evidence="3"/>
<evidence type="ECO:0000256" key="3">
    <source>
        <dbReference type="ARBA" id="ARBA00012243"/>
    </source>
</evidence>
<dbReference type="Gene3D" id="1.20.120.1630">
    <property type="match status" value="1"/>
</dbReference>
<dbReference type="InterPro" id="IPR033177">
    <property type="entry name" value="PSD-B"/>
</dbReference>
<feature type="transmembrane region" description="Helical" evidence="14">
    <location>
        <begin position="32"/>
        <end position="51"/>
    </location>
</feature>
<evidence type="ECO:0000256" key="2">
    <source>
        <dbReference type="ARBA" id="ARBA00005189"/>
    </source>
</evidence>
<sequence>MSVLEFFLYITLVNWSIVTLLWIFIKKNNQIYLINVYWGAGFILLTVAAMVMEGIFEDSSFHIRQYLVNFLVILWGIKLSFFLYRKEKIRSKGPADLVTEKYKRDLNSYRKRFLKIGLLQVLAISPIISINYLPGTNSLNFLDFLGFILFSLGFYIETKSNNDLLTFKVNNLEKKRILSAGLWEYSRHPNYFGHLLQWWAFYIVACNAIGGAWSFFGPLIVSLYTLKVVIKGTEKRMLANVPEYSGYINSTNKLIPEVFQGGNQALDAIRSLVPFRQLTAFAGLISRSENQLIKKILISWFCYFYKPNLDESVNKKPQDFRSFNDFFTRKLESKSRPINQDTDIIISPVDGMVVSLGNLKKGALIQAKGISYDVSELIQDQALENNFKNGCYVTIYLAPINYHRIHFPFGGSIEKTKYLKGNLYSVNASSARRIKSLYSKNERTFTFVKSESLSYGLVSVGAAMVGSIVPFWNEEINSKKEHLVDLWNQGPEEDLLRVSKGEELGYFQMGSTVILLFPSDIQIDKNFLYEAKPVKFGEELINLSKRK</sequence>
<evidence type="ECO:0000256" key="13">
    <source>
        <dbReference type="ARBA" id="ARBA00024326"/>
    </source>
</evidence>
<gene>
    <name evidence="15" type="ORF">METZ01_LOCUS52702</name>
</gene>
<keyword evidence="14" id="KW-1133">Transmembrane helix</keyword>
<evidence type="ECO:0000256" key="9">
    <source>
        <dbReference type="ARBA" id="ARBA00023209"/>
    </source>
</evidence>
<dbReference type="InterPro" id="IPR010721">
    <property type="entry name" value="UstE-like"/>
</dbReference>
<evidence type="ECO:0000256" key="6">
    <source>
        <dbReference type="ARBA" id="ARBA00022793"/>
    </source>
</evidence>
<evidence type="ECO:0000256" key="14">
    <source>
        <dbReference type="SAM" id="Phobius"/>
    </source>
</evidence>
<feature type="transmembrane region" description="Helical" evidence="14">
    <location>
        <begin position="113"/>
        <end position="133"/>
    </location>
</feature>
<feature type="transmembrane region" description="Helical" evidence="14">
    <location>
        <begin position="6"/>
        <end position="25"/>
    </location>
</feature>
<keyword evidence="6" id="KW-0210">Decarboxylase</keyword>
<proteinExistence type="inferred from homology"/>
<feature type="transmembrane region" description="Helical" evidence="14">
    <location>
        <begin position="199"/>
        <end position="226"/>
    </location>
</feature>
<dbReference type="EMBL" id="UINC01002743">
    <property type="protein sequence ID" value="SUZ99848.1"/>
    <property type="molecule type" value="Genomic_DNA"/>
</dbReference>
<keyword evidence="14" id="KW-0812">Transmembrane</keyword>
<keyword evidence="5" id="KW-0444">Lipid biosynthesis</keyword>
<dbReference type="UniPathway" id="UPA00558"/>
<dbReference type="Pfam" id="PF06966">
    <property type="entry name" value="DUF1295"/>
    <property type="match status" value="1"/>
</dbReference>
<dbReference type="AlphaFoldDB" id="A0A381S977"/>
<keyword evidence="12" id="KW-0670">Pyruvate</keyword>
<keyword evidence="8 14" id="KW-0472">Membrane</keyword>
<comment type="cofactor">
    <cofactor evidence="1">
        <name>pyruvate</name>
        <dbReference type="ChEBI" id="CHEBI:15361"/>
    </cofactor>
</comment>
<reference evidence="15" key="1">
    <citation type="submission" date="2018-05" db="EMBL/GenBank/DDBJ databases">
        <authorList>
            <person name="Lanie J.A."/>
            <person name="Ng W.-L."/>
            <person name="Kazmierczak K.M."/>
            <person name="Andrzejewski T.M."/>
            <person name="Davidsen T.M."/>
            <person name="Wayne K.J."/>
            <person name="Tettelin H."/>
            <person name="Glass J.I."/>
            <person name="Rusch D."/>
            <person name="Podicherti R."/>
            <person name="Tsui H.-C.T."/>
            <person name="Winkler M.E."/>
        </authorList>
    </citation>
    <scope>NUCLEOTIDE SEQUENCE</scope>
</reference>
<dbReference type="NCBIfam" id="TIGR00163">
    <property type="entry name" value="PS_decarb"/>
    <property type="match status" value="1"/>
</dbReference>
<name>A0A381S977_9ZZZZ</name>
<feature type="transmembrane region" description="Helical" evidence="14">
    <location>
        <begin position="63"/>
        <end position="84"/>
    </location>
</feature>
<organism evidence="15">
    <name type="scientific">marine metagenome</name>
    <dbReference type="NCBI Taxonomy" id="408172"/>
    <lineage>
        <taxon>unclassified sequences</taxon>
        <taxon>metagenomes</taxon>
        <taxon>ecological metagenomes</taxon>
    </lineage>
</organism>
<dbReference type="Pfam" id="PF02666">
    <property type="entry name" value="PS_Dcarbxylase"/>
    <property type="match status" value="1"/>
</dbReference>
<evidence type="ECO:0000256" key="4">
    <source>
        <dbReference type="ARBA" id="ARBA00022475"/>
    </source>
</evidence>